<evidence type="ECO:0000313" key="7">
    <source>
        <dbReference type="EMBL" id="KAG7153893.1"/>
    </source>
</evidence>
<name>A0A8J5MJL6_HOMAM</name>
<comment type="subcellular location">
    <subcellularLocation>
        <location evidence="1">Membrane</location>
    </subcellularLocation>
</comment>
<reference evidence="7" key="1">
    <citation type="journal article" date="2021" name="Sci. Adv.">
        <title>The American lobster genome reveals insights on longevity, neural, and immune adaptations.</title>
        <authorList>
            <person name="Polinski J.M."/>
            <person name="Zimin A.V."/>
            <person name="Clark K.F."/>
            <person name="Kohn A.B."/>
            <person name="Sadowski N."/>
            <person name="Timp W."/>
            <person name="Ptitsyn A."/>
            <person name="Khanna P."/>
            <person name="Romanova D.Y."/>
            <person name="Williams P."/>
            <person name="Greenwood S.J."/>
            <person name="Moroz L.L."/>
            <person name="Walt D.R."/>
            <person name="Bodnar A.G."/>
        </authorList>
    </citation>
    <scope>NUCLEOTIDE SEQUENCE</scope>
    <source>
        <strain evidence="7">GMGI-L3</strain>
    </source>
</reference>
<feature type="transmembrane region" description="Helical" evidence="5">
    <location>
        <begin position="17"/>
        <end position="38"/>
    </location>
</feature>
<keyword evidence="3 5" id="KW-1133">Transmembrane helix</keyword>
<dbReference type="GO" id="GO:0016020">
    <property type="term" value="C:membrane"/>
    <property type="evidence" value="ECO:0007669"/>
    <property type="project" value="UniProtKB-SubCell"/>
</dbReference>
<keyword evidence="4 5" id="KW-0472">Membrane</keyword>
<dbReference type="InterPro" id="IPR039493">
    <property type="entry name" value="TMEM248/TMEM219"/>
</dbReference>
<evidence type="ECO:0000256" key="2">
    <source>
        <dbReference type="ARBA" id="ARBA00022692"/>
    </source>
</evidence>
<evidence type="ECO:0000259" key="6">
    <source>
        <dbReference type="Pfam" id="PF14940"/>
    </source>
</evidence>
<comment type="caution">
    <text evidence="7">The sequence shown here is derived from an EMBL/GenBank/DDBJ whole genome shotgun (WGS) entry which is preliminary data.</text>
</comment>
<dbReference type="EMBL" id="JAHLQT010046276">
    <property type="protein sequence ID" value="KAG7153893.1"/>
    <property type="molecule type" value="Genomic_DNA"/>
</dbReference>
<evidence type="ECO:0000256" key="5">
    <source>
        <dbReference type="SAM" id="Phobius"/>
    </source>
</evidence>
<evidence type="ECO:0000313" key="8">
    <source>
        <dbReference type="Proteomes" id="UP000747542"/>
    </source>
</evidence>
<proteinExistence type="predicted"/>
<evidence type="ECO:0000256" key="4">
    <source>
        <dbReference type="ARBA" id="ARBA00023136"/>
    </source>
</evidence>
<organism evidence="7 8">
    <name type="scientific">Homarus americanus</name>
    <name type="common">American lobster</name>
    <dbReference type="NCBI Taxonomy" id="6706"/>
    <lineage>
        <taxon>Eukaryota</taxon>
        <taxon>Metazoa</taxon>
        <taxon>Ecdysozoa</taxon>
        <taxon>Arthropoda</taxon>
        <taxon>Crustacea</taxon>
        <taxon>Multicrustacea</taxon>
        <taxon>Malacostraca</taxon>
        <taxon>Eumalacostraca</taxon>
        <taxon>Eucarida</taxon>
        <taxon>Decapoda</taxon>
        <taxon>Pleocyemata</taxon>
        <taxon>Astacidea</taxon>
        <taxon>Nephropoidea</taxon>
        <taxon>Nephropidae</taxon>
        <taxon>Homarus</taxon>
    </lineage>
</organism>
<evidence type="ECO:0000256" key="3">
    <source>
        <dbReference type="ARBA" id="ARBA00022989"/>
    </source>
</evidence>
<feature type="domain" description="TMEM248/TMEM219" evidence="6">
    <location>
        <begin position="7"/>
        <end position="193"/>
    </location>
</feature>
<keyword evidence="8" id="KW-1185">Reference proteome</keyword>
<gene>
    <name evidence="7" type="primary">Tmem248-L</name>
    <name evidence="7" type="ORF">Hamer_G017714</name>
</gene>
<dbReference type="Proteomes" id="UP000747542">
    <property type="component" value="Unassembled WGS sequence"/>
</dbReference>
<sequence length="258" mass="28201">MGVCNSLRDFIGSKPPLVVFAASIAAFAVALVGVSLYLQGHKTQILNPDIKDWNSFYTTLSDMKICFPENGASKVTKLRSTRELPPLVTLLPETSVNETEANVTVSILADVQVEKDGNPVVGIALHSSLSARFLGFKRDPSELEVTIELASKKAKNWTACMLLSGPAHLLPDSPITPSNCTVSKDTKTVEVVMAQPWLVQEPEEWCTGDVTLIQVHILYTTCLLCVMMIVLMFYFVCGKHSSSRSKTLQAPDKVPLHP</sequence>
<evidence type="ECO:0000256" key="1">
    <source>
        <dbReference type="ARBA" id="ARBA00004370"/>
    </source>
</evidence>
<keyword evidence="2 5" id="KW-0812">Transmembrane</keyword>
<dbReference type="PANTHER" id="PTHR16002">
    <property type="entry name" value="TRANSMEMBRANE PROTEIN 248-LIKE"/>
    <property type="match status" value="1"/>
</dbReference>
<dbReference type="PANTHER" id="PTHR16002:SF6">
    <property type="entry name" value="INSULIN-LIKE GROWTH FACTOR-BINDING PROTEIN 3 RECEPTOR"/>
    <property type="match status" value="1"/>
</dbReference>
<dbReference type="Pfam" id="PF14940">
    <property type="entry name" value="TMEM219"/>
    <property type="match status" value="1"/>
</dbReference>
<feature type="transmembrane region" description="Helical" evidence="5">
    <location>
        <begin position="217"/>
        <end position="237"/>
    </location>
</feature>
<dbReference type="AlphaFoldDB" id="A0A8J5MJL6"/>
<dbReference type="InterPro" id="IPR039587">
    <property type="entry name" value="TMEM248/TMEM219_dom"/>
</dbReference>
<protein>
    <submittedName>
        <fullName evidence="7">Transmembrane protein 248-like</fullName>
    </submittedName>
</protein>
<accession>A0A8J5MJL6</accession>